<comment type="similarity">
    <text evidence="1 8">Belongs to the class-II aminoacyl-tRNA synthetase family.</text>
</comment>
<keyword evidence="2 8" id="KW-0436">Ligase</keyword>
<comment type="subcellular location">
    <subcellularLocation>
        <location evidence="8">Cytoplasm</location>
    </subcellularLocation>
</comment>
<evidence type="ECO:0000256" key="3">
    <source>
        <dbReference type="ARBA" id="ARBA00022741"/>
    </source>
</evidence>
<dbReference type="NCBIfam" id="TIGR00211">
    <property type="entry name" value="glyS"/>
    <property type="match status" value="1"/>
</dbReference>
<dbReference type="PRINTS" id="PR01045">
    <property type="entry name" value="TRNASYNTHGB"/>
</dbReference>
<keyword evidence="4 8" id="KW-0067">ATP-binding</keyword>
<comment type="catalytic activity">
    <reaction evidence="7 8">
        <text>tRNA(Gly) + glycine + ATP = glycyl-tRNA(Gly) + AMP + diphosphate</text>
        <dbReference type="Rhea" id="RHEA:16013"/>
        <dbReference type="Rhea" id="RHEA-COMP:9664"/>
        <dbReference type="Rhea" id="RHEA-COMP:9683"/>
        <dbReference type="ChEBI" id="CHEBI:30616"/>
        <dbReference type="ChEBI" id="CHEBI:33019"/>
        <dbReference type="ChEBI" id="CHEBI:57305"/>
        <dbReference type="ChEBI" id="CHEBI:78442"/>
        <dbReference type="ChEBI" id="CHEBI:78522"/>
        <dbReference type="ChEBI" id="CHEBI:456215"/>
        <dbReference type="EC" id="6.1.1.14"/>
    </reaction>
</comment>
<dbReference type="EMBL" id="CP007201">
    <property type="protein sequence ID" value="AHJ13396.1"/>
    <property type="molecule type" value="Genomic_DNA"/>
</dbReference>
<dbReference type="Proteomes" id="UP000019322">
    <property type="component" value="Chromosome"/>
</dbReference>
<keyword evidence="6 8" id="KW-0030">Aminoacyl-tRNA synthetase</keyword>
<dbReference type="PANTHER" id="PTHR30075:SF2">
    <property type="entry name" value="GLYCINE--TRNA LIGASE, CHLOROPLASTIC_MITOCHONDRIAL 2"/>
    <property type="match status" value="1"/>
</dbReference>
<dbReference type="RefSeq" id="WP_025345247.1">
    <property type="nucleotide sequence ID" value="NZ_CP007201.1"/>
</dbReference>
<dbReference type="GO" id="GO:0006426">
    <property type="term" value="P:glycyl-tRNA aminoacylation"/>
    <property type="evidence" value="ECO:0007669"/>
    <property type="project" value="UniProtKB-UniRule"/>
</dbReference>
<keyword evidence="8" id="KW-0963">Cytoplasm</keyword>
<evidence type="ECO:0000313" key="9">
    <source>
        <dbReference type="EMBL" id="AHJ13396.1"/>
    </source>
</evidence>
<name>A0AA86AMJ0_SULMK</name>
<evidence type="ECO:0000256" key="7">
    <source>
        <dbReference type="ARBA" id="ARBA00047937"/>
    </source>
</evidence>
<comment type="subunit">
    <text evidence="8">Tetramer of two alpha and two beta subunits.</text>
</comment>
<dbReference type="HAMAP" id="MF_00255">
    <property type="entry name" value="Gly_tRNA_synth_beta"/>
    <property type="match status" value="1"/>
</dbReference>
<dbReference type="GO" id="GO:0005829">
    <property type="term" value="C:cytosol"/>
    <property type="evidence" value="ECO:0007669"/>
    <property type="project" value="TreeGrafter"/>
</dbReference>
<evidence type="ECO:0000256" key="4">
    <source>
        <dbReference type="ARBA" id="ARBA00022840"/>
    </source>
</evidence>
<dbReference type="AlphaFoldDB" id="A0AA86AMJ0"/>
<evidence type="ECO:0000256" key="1">
    <source>
        <dbReference type="ARBA" id="ARBA00008226"/>
    </source>
</evidence>
<dbReference type="Pfam" id="PF02092">
    <property type="entry name" value="tRNA_synt_2f"/>
    <property type="match status" value="1"/>
</dbReference>
<keyword evidence="3 8" id="KW-0547">Nucleotide-binding</keyword>
<dbReference type="PANTHER" id="PTHR30075">
    <property type="entry name" value="GLYCYL-TRNA SYNTHETASE"/>
    <property type="match status" value="1"/>
</dbReference>
<evidence type="ECO:0000256" key="6">
    <source>
        <dbReference type="ARBA" id="ARBA00023146"/>
    </source>
</evidence>
<dbReference type="PROSITE" id="PS50861">
    <property type="entry name" value="AA_TRNA_LIGASE_II_GLYAB"/>
    <property type="match status" value="1"/>
</dbReference>
<accession>A0AA86AMJ0</accession>
<evidence type="ECO:0000256" key="5">
    <source>
        <dbReference type="ARBA" id="ARBA00022917"/>
    </source>
</evidence>
<dbReference type="KEGG" id="smul:SMUL_2143"/>
<evidence type="ECO:0000313" key="10">
    <source>
        <dbReference type="Proteomes" id="UP000019322"/>
    </source>
</evidence>
<organism evidence="9 10">
    <name type="scientific">Sulfurospirillum multivorans (strain DM 12446 / JCM 15788 / NBRC 109480)</name>
    <dbReference type="NCBI Taxonomy" id="1150621"/>
    <lineage>
        <taxon>Bacteria</taxon>
        <taxon>Pseudomonadati</taxon>
        <taxon>Campylobacterota</taxon>
        <taxon>Epsilonproteobacteria</taxon>
        <taxon>Campylobacterales</taxon>
        <taxon>Sulfurospirillaceae</taxon>
        <taxon>Sulfurospirillum</taxon>
    </lineage>
</organism>
<dbReference type="GO" id="GO:0005524">
    <property type="term" value="F:ATP binding"/>
    <property type="evidence" value="ECO:0007669"/>
    <property type="project" value="UniProtKB-UniRule"/>
</dbReference>
<dbReference type="EC" id="6.1.1.14" evidence="8"/>
<evidence type="ECO:0000256" key="2">
    <source>
        <dbReference type="ARBA" id="ARBA00022598"/>
    </source>
</evidence>
<sequence length="683" mass="77993">MIKPLLIEIGVEELPAIPFLKELPHIETLWLDILEKNALACAFNFYYTPRRLVLWHEAFPTQQNEREEEFFGAPLSVALKEGVPTPAALGFAKKCGVDFSEISRAMKEGKEVLYYKKTIAGQSSKNLLQAMVEQFIKGLNFGKSMRWGFLEEHFIRPIRWIGCMMGDEHVPFSLFGVESTPFSYPHRTISYEPFAYMFAGDYFERLAERGVVLYPTKREEIILNDFKAIEAKEGVHIEIDEDLLAEVVAITEHPKALIGSFEERFLRLPPEVIITSMKENQRYFPVFKEGKLTSRFIVVSNAISDDYDLIVRGNEKVLRARLSDALFFLDNDLKNGLHYEGLKDITYLDGLGSLLDKELREKAIATYLTNKYQSTLLSQNTRLTFERLQALMDKSVMYSKSDLLSEMVYEFTELQGLMGYYYATAMGEDELFALALKEQYLPNSEESVLPSTLFSAIVALSYKLDSLIALFSIDKIPTGNKDPYALRRAVNGIVKIVLNQGIAFDIKNDLFALSQSYKSFDFNVLETFFLERMYQFFDVNPSIITAVISSGEREIVKMSQKIKALSSIVQDDGFKEMFSTFKRVANIIKNMDVKEQALVDETLFDSTYEKELYAAFTAVVSKNYASFEENLDALFALKPQIDAFFNNVMVNTEDVNVRANRHNLIASIYNAFKAIADIKEISI</sequence>
<dbReference type="InterPro" id="IPR006194">
    <property type="entry name" value="Gly-tRNA-synth_heterodimer"/>
</dbReference>
<gene>
    <name evidence="8 9" type="primary">glyS</name>
    <name evidence="9" type="ORF">SMUL_2143</name>
</gene>
<protein>
    <recommendedName>
        <fullName evidence="8">Glycine--tRNA ligase beta subunit</fullName>
        <ecNumber evidence="8">6.1.1.14</ecNumber>
    </recommendedName>
    <alternativeName>
        <fullName evidence="8">Glycyl-tRNA synthetase beta subunit</fullName>
        <shortName evidence="8">GlyRS</shortName>
    </alternativeName>
</protein>
<evidence type="ECO:0000256" key="8">
    <source>
        <dbReference type="HAMAP-Rule" id="MF_00255"/>
    </source>
</evidence>
<dbReference type="GO" id="GO:0004820">
    <property type="term" value="F:glycine-tRNA ligase activity"/>
    <property type="evidence" value="ECO:0007669"/>
    <property type="project" value="UniProtKB-UniRule"/>
</dbReference>
<dbReference type="InterPro" id="IPR015944">
    <property type="entry name" value="Gly-tRNA-synth_bsu"/>
</dbReference>
<reference evidence="9 10" key="1">
    <citation type="journal article" date="2014" name="Environ. Microbiol.">
        <title>Insights into organohalide respiration and the versatile catabolism of Sulfurospirillum multivorans gained from comparative genomics and physiological studies.</title>
        <authorList>
            <person name="Goris T."/>
            <person name="Schubert T."/>
            <person name="Gadkari J."/>
            <person name="Wubet T."/>
            <person name="Tarkka M."/>
            <person name="Buscot F."/>
            <person name="Adrian L."/>
            <person name="Diekert G."/>
        </authorList>
    </citation>
    <scope>NUCLEOTIDE SEQUENCE [LARGE SCALE GENOMIC DNA]</scope>
    <source>
        <strain evidence="10">DM 12446 / JCM 15788 / NBRC 109480</strain>
    </source>
</reference>
<keyword evidence="5 8" id="KW-0648">Protein biosynthesis</keyword>
<proteinExistence type="inferred from homology"/>